<dbReference type="Proteomes" id="UP000501237">
    <property type="component" value="Chromosome"/>
</dbReference>
<evidence type="ECO:0000256" key="2">
    <source>
        <dbReference type="SAM" id="SignalP"/>
    </source>
</evidence>
<proteinExistence type="predicted"/>
<dbReference type="RefSeq" id="WP_142011013.1">
    <property type="nucleotide sequence ID" value="NZ_AP022642.1"/>
</dbReference>
<feature type="chain" id="PRO_5025587614" evidence="2">
    <location>
        <begin position="24"/>
        <end position="94"/>
    </location>
</feature>
<dbReference type="AlphaFoldDB" id="A0A679GB08"/>
<protein>
    <submittedName>
        <fullName evidence="3">Uncharacterized protein</fullName>
    </submittedName>
</protein>
<feature type="signal peptide" evidence="2">
    <location>
        <begin position="1"/>
        <end position="23"/>
    </location>
</feature>
<evidence type="ECO:0000313" key="3">
    <source>
        <dbReference type="EMBL" id="BCA27816.1"/>
    </source>
</evidence>
<feature type="transmembrane region" description="Helical" evidence="1">
    <location>
        <begin position="33"/>
        <end position="54"/>
    </location>
</feature>
<evidence type="ECO:0000256" key="1">
    <source>
        <dbReference type="SAM" id="Phobius"/>
    </source>
</evidence>
<accession>A0A679GB08</accession>
<dbReference type="EMBL" id="AP022642">
    <property type="protein sequence ID" value="BCA27816.1"/>
    <property type="molecule type" value="Genomic_DNA"/>
</dbReference>
<dbReference type="GeneID" id="57397008"/>
<keyword evidence="1" id="KW-0812">Transmembrane</keyword>
<evidence type="ECO:0000313" key="4">
    <source>
        <dbReference type="Proteomes" id="UP000501237"/>
    </source>
</evidence>
<dbReference type="KEGG" id="poj:PtoMrB4_17930"/>
<keyword evidence="1" id="KW-1133">Transmembrane helix</keyword>
<gene>
    <name evidence="3" type="ORF">PtoMrB4_17930</name>
</gene>
<sequence>MSSHFKQVSMIVFLVGLSLSADAAERASGGSPWVSLFFTFGPLMLMLVCMPLVLRIAMQRTRNLAQRTAEANERIAKSLEELVELMRKNGKADH</sequence>
<keyword evidence="1" id="KW-0472">Membrane</keyword>
<name>A0A679GB08_9GAMM</name>
<reference evidence="3 4" key="1">
    <citation type="journal article" date="2020" name="Microbiol. Resour. Announc.">
        <title>Complete genome sequence of Pseudomonas otitidis strain MrB4, isolated from Lake Biwa in Japan.</title>
        <authorList>
            <person name="Miyazaki K."/>
            <person name="Hase E."/>
            <person name="Maruya T."/>
        </authorList>
    </citation>
    <scope>NUCLEOTIDE SEQUENCE [LARGE SCALE GENOMIC DNA]</scope>
    <source>
        <strain evidence="3 4">MrB4</strain>
    </source>
</reference>
<keyword evidence="2" id="KW-0732">Signal</keyword>
<organism evidence="3 4">
    <name type="scientific">Metapseudomonas otitidis</name>
    <dbReference type="NCBI Taxonomy" id="319939"/>
    <lineage>
        <taxon>Bacteria</taxon>
        <taxon>Pseudomonadati</taxon>
        <taxon>Pseudomonadota</taxon>
        <taxon>Gammaproteobacteria</taxon>
        <taxon>Pseudomonadales</taxon>
        <taxon>Pseudomonadaceae</taxon>
        <taxon>Metapseudomonas</taxon>
    </lineage>
</organism>